<dbReference type="SMART" id="SM00020">
    <property type="entry name" value="Tryp_SPc"/>
    <property type="match status" value="1"/>
</dbReference>
<dbReference type="InterPro" id="IPR051487">
    <property type="entry name" value="Ser/Thr_Proteases_Immune/Dev"/>
</dbReference>
<evidence type="ECO:0000313" key="7">
    <source>
        <dbReference type="RefSeq" id="XP_016938150.3"/>
    </source>
</evidence>
<dbReference type="RefSeq" id="XP_016938150.3">
    <property type="nucleotide sequence ID" value="XM_017082661.4"/>
</dbReference>
<keyword evidence="6" id="KW-1185">Reference proteome</keyword>
<gene>
    <name evidence="7" type="primary">LOC108016065</name>
</gene>
<keyword evidence="4" id="KW-0732">Signal</keyword>
<dbReference type="Pfam" id="PF00089">
    <property type="entry name" value="Trypsin"/>
    <property type="match status" value="1"/>
</dbReference>
<sequence length="512" mass="56581">MARLTGIKIISILCLFLAIVQGQGQFDYQPCGGSNNYFCVPRPRCKIQLGYRSLVSGNLGCPSTSRCCPQKLILDQVDIDVQEPVNPSCGRINPKGTTFGIGDLQYLAQENEFPWMVALLDATDKSYVAGGALIALHVVISVRQKIDDMNPEQLLVRAGEWDFKTETEHYRHVDAEVKQIVRHPDFDMDSGANNVALLFLKRSLKASIHINPICLPEGPKNFDLSRCIFTGWGKKSFEDFTHMNIMKKIELPVVQSSTCQHAISQYLGGEFVLHNSLMCAGGEKDKDSCMGDGGSPLACPRQDDPERYELAGLVNFGVQCGIPGVPGVYVNVANLRQWINRATTDGPLPDEMNSFDQGHYEHVQRVNPHRWTLNEADKNLAYSNGNGQNGIIGQHNPVNNIPPQPVNPSEFFIHEPNPNHAFGNGYGQNGIIGQHNPVNNIPFQPVNPSKFVVHEANPNHAYGNGNAQNNFGNRPYQQIDASAQGNNQRDQDSGNSENLSHIFTSTMGYELN</sequence>
<dbReference type="GO" id="GO:0004252">
    <property type="term" value="F:serine-type endopeptidase activity"/>
    <property type="evidence" value="ECO:0007669"/>
    <property type="project" value="InterPro"/>
</dbReference>
<proteinExistence type="inferred from homology"/>
<comment type="similarity">
    <text evidence="2">Belongs to the peptidase S1 family. CLIP subfamily.</text>
</comment>
<evidence type="ECO:0000313" key="6">
    <source>
        <dbReference type="Proteomes" id="UP001652628"/>
    </source>
</evidence>
<dbReference type="Gene3D" id="2.40.10.10">
    <property type="entry name" value="Trypsin-like serine proteases"/>
    <property type="match status" value="2"/>
</dbReference>
<feature type="signal peptide" evidence="4">
    <location>
        <begin position="1"/>
        <end position="22"/>
    </location>
</feature>
<dbReference type="PANTHER" id="PTHR24256">
    <property type="entry name" value="TRYPTASE-RELATED"/>
    <property type="match status" value="1"/>
</dbReference>
<reference evidence="7" key="1">
    <citation type="submission" date="2025-08" db="UniProtKB">
        <authorList>
            <consortium name="RefSeq"/>
        </authorList>
    </citation>
    <scope>IDENTIFICATION</scope>
</reference>
<evidence type="ECO:0000256" key="2">
    <source>
        <dbReference type="ARBA" id="ARBA00024195"/>
    </source>
</evidence>
<dbReference type="GO" id="GO:0006508">
    <property type="term" value="P:proteolysis"/>
    <property type="evidence" value="ECO:0007669"/>
    <property type="project" value="InterPro"/>
</dbReference>
<dbReference type="InterPro" id="IPR001254">
    <property type="entry name" value="Trypsin_dom"/>
</dbReference>
<organism evidence="6 7">
    <name type="scientific">Drosophila suzukii</name>
    <name type="common">Spotted-wing drosophila fruit fly</name>
    <dbReference type="NCBI Taxonomy" id="28584"/>
    <lineage>
        <taxon>Eukaryota</taxon>
        <taxon>Metazoa</taxon>
        <taxon>Ecdysozoa</taxon>
        <taxon>Arthropoda</taxon>
        <taxon>Hexapoda</taxon>
        <taxon>Insecta</taxon>
        <taxon>Pterygota</taxon>
        <taxon>Neoptera</taxon>
        <taxon>Endopterygota</taxon>
        <taxon>Diptera</taxon>
        <taxon>Brachycera</taxon>
        <taxon>Muscomorpha</taxon>
        <taxon>Ephydroidea</taxon>
        <taxon>Drosophilidae</taxon>
        <taxon>Drosophila</taxon>
        <taxon>Sophophora</taxon>
    </lineage>
</organism>
<dbReference type="AlphaFoldDB" id="A0AB39ZLC5"/>
<keyword evidence="1" id="KW-1015">Disulfide bond</keyword>
<feature type="chain" id="PRO_5046765860" evidence="4">
    <location>
        <begin position="23"/>
        <end position="512"/>
    </location>
</feature>
<evidence type="ECO:0000256" key="3">
    <source>
        <dbReference type="SAM" id="MobiDB-lite"/>
    </source>
</evidence>
<feature type="region of interest" description="Disordered" evidence="3">
    <location>
        <begin position="482"/>
        <end position="512"/>
    </location>
</feature>
<dbReference type="SUPFAM" id="SSF50494">
    <property type="entry name" value="Trypsin-like serine proteases"/>
    <property type="match status" value="1"/>
</dbReference>
<evidence type="ECO:0000256" key="4">
    <source>
        <dbReference type="SAM" id="SignalP"/>
    </source>
</evidence>
<evidence type="ECO:0000256" key="1">
    <source>
        <dbReference type="ARBA" id="ARBA00023157"/>
    </source>
</evidence>
<dbReference type="Proteomes" id="UP001652628">
    <property type="component" value="Chromosome 2L"/>
</dbReference>
<protein>
    <submittedName>
        <fullName evidence="7">Phenoloxidase-activating factor 2</fullName>
    </submittedName>
</protein>
<dbReference type="InterPro" id="IPR043504">
    <property type="entry name" value="Peptidase_S1_PA_chymotrypsin"/>
</dbReference>
<dbReference type="CDD" id="cd00190">
    <property type="entry name" value="Tryp_SPc"/>
    <property type="match status" value="1"/>
</dbReference>
<feature type="domain" description="Peptidase S1" evidence="5">
    <location>
        <begin position="100"/>
        <end position="344"/>
    </location>
</feature>
<dbReference type="PROSITE" id="PS50240">
    <property type="entry name" value="TRYPSIN_DOM"/>
    <property type="match status" value="1"/>
</dbReference>
<name>A0AB39ZLC5_DROSZ</name>
<dbReference type="InterPro" id="IPR009003">
    <property type="entry name" value="Peptidase_S1_PA"/>
</dbReference>
<evidence type="ECO:0000259" key="5">
    <source>
        <dbReference type="PROSITE" id="PS50240"/>
    </source>
</evidence>
<accession>A0AB39ZLC5</accession>
<dbReference type="GeneID" id="108016065"/>